<feature type="region of interest" description="Disordered" evidence="1">
    <location>
        <begin position="326"/>
        <end position="366"/>
    </location>
</feature>
<proteinExistence type="predicted"/>
<evidence type="ECO:0000313" key="2">
    <source>
        <dbReference type="EMBL" id="CAB4126432.1"/>
    </source>
</evidence>
<evidence type="ECO:0000256" key="1">
    <source>
        <dbReference type="SAM" id="MobiDB-lite"/>
    </source>
</evidence>
<protein>
    <submittedName>
        <fullName evidence="2">Uncharacterized protein</fullName>
    </submittedName>
</protein>
<dbReference type="EMBL" id="LR796197">
    <property type="protein sequence ID" value="CAB4126432.1"/>
    <property type="molecule type" value="Genomic_DNA"/>
</dbReference>
<sequence length="366" mass="39688">MAFFDNFTNPLEGMNIFGAKAPSYMGGILDQNELDKLKQQSLVQGLLGTAATYLAQPKNQRYGSALPYLGKAFLGGMQQSQDVYDQATKDYLMKQKFEQEKSQKEAIDKFAKDNPELGGVLKAFPSAAGDVLSKAYAPKSMNVSEKTNEYSVANYGKPFLQLLPDQQKDVLKQIASISGMNINLSSPVAGVDAQGNPVFFQSSPKGGAPSIVSGIVPKAGEAQTKQIMGIENTQRAISDYKDALKTWSPTDAIDPAKRAEMGTYYNAMMLQAKEAFNLGVLNGNDYKILTDVIADPNSAKGVAYATFGALDKQADALNKIMEKMKTGMQGKTTSSIKSPANKPATPSKKLTDQELQDLYLNQNKPR</sequence>
<reference evidence="2" key="1">
    <citation type="submission" date="2020-04" db="EMBL/GenBank/DDBJ databases">
        <authorList>
            <person name="Chiriac C."/>
            <person name="Salcher M."/>
            <person name="Ghai R."/>
            <person name="Kavagutti S V."/>
        </authorList>
    </citation>
    <scope>NUCLEOTIDE SEQUENCE</scope>
</reference>
<accession>A0A6J5KYP4</accession>
<organism evidence="2">
    <name type="scientific">uncultured Caudovirales phage</name>
    <dbReference type="NCBI Taxonomy" id="2100421"/>
    <lineage>
        <taxon>Viruses</taxon>
        <taxon>Duplodnaviria</taxon>
        <taxon>Heunggongvirae</taxon>
        <taxon>Uroviricota</taxon>
        <taxon>Caudoviricetes</taxon>
        <taxon>Peduoviridae</taxon>
        <taxon>Maltschvirus</taxon>
        <taxon>Maltschvirus maltsch</taxon>
    </lineage>
</organism>
<name>A0A6J5KYP4_9CAUD</name>
<feature type="compositionally biased region" description="Polar residues" evidence="1">
    <location>
        <begin position="329"/>
        <end position="338"/>
    </location>
</feature>
<gene>
    <name evidence="2" type="ORF">UFOVP89_54</name>
</gene>